<proteinExistence type="predicted"/>
<dbReference type="Gene3D" id="2.40.70.10">
    <property type="entry name" value="Acid Proteases"/>
    <property type="match status" value="1"/>
</dbReference>
<evidence type="ECO:0000256" key="1">
    <source>
        <dbReference type="SAM" id="MobiDB-lite"/>
    </source>
</evidence>
<organism evidence="2 3">
    <name type="scientific">Plutella xylostella</name>
    <name type="common">Diamondback moth</name>
    <name type="synonym">Plutella maculipennis</name>
    <dbReference type="NCBI Taxonomy" id="51655"/>
    <lineage>
        <taxon>Eukaryota</taxon>
        <taxon>Metazoa</taxon>
        <taxon>Ecdysozoa</taxon>
        <taxon>Arthropoda</taxon>
        <taxon>Hexapoda</taxon>
        <taxon>Insecta</taxon>
        <taxon>Pterygota</taxon>
        <taxon>Neoptera</taxon>
        <taxon>Endopterygota</taxon>
        <taxon>Lepidoptera</taxon>
        <taxon>Glossata</taxon>
        <taxon>Ditrysia</taxon>
        <taxon>Yponomeutoidea</taxon>
        <taxon>Plutellidae</taxon>
        <taxon>Plutella</taxon>
    </lineage>
</organism>
<reference evidence="2 3" key="1">
    <citation type="submission" date="2021-06" db="EMBL/GenBank/DDBJ databases">
        <title>A haploid diamondback moth (Plutella xylostella L.) genome assembly resolves 31 chromosomes and identifies a diamide resistance mutation.</title>
        <authorList>
            <person name="Ward C.M."/>
            <person name="Perry K.D."/>
            <person name="Baker G."/>
            <person name="Powis K."/>
            <person name="Heckel D.G."/>
            <person name="Baxter S.W."/>
        </authorList>
    </citation>
    <scope>NUCLEOTIDE SEQUENCE [LARGE SCALE GENOMIC DNA]</scope>
    <source>
        <strain evidence="2 3">LV</strain>
        <tissue evidence="2">Single pupa</tissue>
    </source>
</reference>
<dbReference type="Proteomes" id="UP000823941">
    <property type="component" value="Chromosome 17"/>
</dbReference>
<keyword evidence="3" id="KW-1185">Reference proteome</keyword>
<evidence type="ECO:0000313" key="2">
    <source>
        <dbReference type="EMBL" id="KAG7302948.1"/>
    </source>
</evidence>
<sequence>MSQIPPMESLDCEGEPASLGLRWEKWKRGLELYLIATNVTTPEAKRAMLLHMGGLALQEVYFNIPGAHVDAAVEGKDLFDVALSKLDDYFAPKQSRVYERHLFRLVKQESGEKFEKYLVRLRHQCSKCKFTSPDEQMIDQITEKCDSVELRKKILTLGDDVTLDKIISEANALETVQRQLNNFDTIKPNRDLPVNQVGMTKRKEHPAPASCCRCRGNHPSDSKYCPARDKKCLKYGFIGHFRTCCRTRANKRKSDEITAKEDGVRGAKRQKTKPVEEVDYIFHIDGDDTITCTLGDVQIDMLIDSGSKCNIISDVAWENLKSSGIRVENQIKNPDKKLMAYGSDKPLNVLGSFDSIIVVGNGKPLKATFFVVQNGTRNLLGKDTATKLGVLRIGLAINAIDGKPPAELFYKRQFRDKLPSIIDVEFADTDMETKDRDTEQKQKGKEYADRKRHATESDIGVGEKVYVKNMTKDNKLTAPFNDTPHTVITKNGGDVELQNDDNGQLLRRNIVHLKRIEGQWKVCPEDDNSVDNAVRSE</sequence>
<evidence type="ECO:0000313" key="3">
    <source>
        <dbReference type="Proteomes" id="UP000823941"/>
    </source>
</evidence>
<dbReference type="InterPro" id="IPR050951">
    <property type="entry name" value="Retrovirus_Pol_polyprotein"/>
</dbReference>
<dbReference type="EMBL" id="JAHIBW010000017">
    <property type="protein sequence ID" value="KAG7302948.1"/>
    <property type="molecule type" value="Genomic_DNA"/>
</dbReference>
<dbReference type="SUPFAM" id="SSF50630">
    <property type="entry name" value="Acid proteases"/>
    <property type="match status" value="1"/>
</dbReference>
<evidence type="ECO:0008006" key="4">
    <source>
        <dbReference type="Google" id="ProtNLM"/>
    </source>
</evidence>
<protein>
    <recommendedName>
        <fullName evidence="4">Peptidase A2 domain-containing protein</fullName>
    </recommendedName>
</protein>
<feature type="region of interest" description="Disordered" evidence="1">
    <location>
        <begin position="431"/>
        <end position="455"/>
    </location>
</feature>
<dbReference type="PANTHER" id="PTHR37984:SF11">
    <property type="entry name" value="INTEGRASE CATALYTIC DOMAIN-CONTAINING PROTEIN"/>
    <property type="match status" value="1"/>
</dbReference>
<feature type="compositionally biased region" description="Basic and acidic residues" evidence="1">
    <location>
        <begin position="431"/>
        <end position="449"/>
    </location>
</feature>
<dbReference type="InterPro" id="IPR021109">
    <property type="entry name" value="Peptidase_aspartic_dom_sf"/>
</dbReference>
<dbReference type="PANTHER" id="PTHR37984">
    <property type="entry name" value="PROTEIN CBG26694"/>
    <property type="match status" value="1"/>
</dbReference>
<gene>
    <name evidence="2" type="ORF">JYU34_012943</name>
</gene>
<name>A0ABQ7QG56_PLUXY</name>
<comment type="caution">
    <text evidence="2">The sequence shown here is derived from an EMBL/GenBank/DDBJ whole genome shotgun (WGS) entry which is preliminary data.</text>
</comment>
<accession>A0ABQ7QG56</accession>